<dbReference type="Pfam" id="PF02502">
    <property type="entry name" value="LacAB_rpiB"/>
    <property type="match status" value="1"/>
</dbReference>
<protein>
    <submittedName>
        <fullName evidence="2">RpiB/LacA/LacB family sugar-phosphate isomerase</fullName>
    </submittedName>
</protein>
<dbReference type="Proteomes" id="UP000276301">
    <property type="component" value="Unassembled WGS sequence"/>
</dbReference>
<dbReference type="InterPro" id="IPR003500">
    <property type="entry name" value="RpiB_LacA_LacB"/>
</dbReference>
<dbReference type="GO" id="GO:0009052">
    <property type="term" value="P:pentose-phosphate shunt, non-oxidative branch"/>
    <property type="evidence" value="ECO:0007669"/>
    <property type="project" value="TreeGrafter"/>
</dbReference>
<dbReference type="PANTHER" id="PTHR30345:SF0">
    <property type="entry name" value="DNA DAMAGE-REPAIR_TOLERATION PROTEIN DRT102"/>
    <property type="match status" value="1"/>
</dbReference>
<accession>A0A498CMD0</accession>
<dbReference type="NCBIfam" id="TIGR00689">
    <property type="entry name" value="rpiB_lacA_lacB"/>
    <property type="match status" value="1"/>
</dbReference>
<dbReference type="EMBL" id="RCHT01000011">
    <property type="protein sequence ID" value="RLL10936.1"/>
    <property type="molecule type" value="Genomic_DNA"/>
</dbReference>
<evidence type="ECO:0000256" key="1">
    <source>
        <dbReference type="ARBA" id="ARBA00008754"/>
    </source>
</evidence>
<proteinExistence type="inferred from homology"/>
<gene>
    <name evidence="2" type="ORF">D4A47_07700</name>
</gene>
<name>A0A498CMD0_9FIRM</name>
<dbReference type="PIRSF" id="PIRSF005384">
    <property type="entry name" value="RpiB_LacA_B"/>
    <property type="match status" value="1"/>
</dbReference>
<dbReference type="Gene3D" id="3.40.1400.10">
    <property type="entry name" value="Sugar-phosphate isomerase, RpiB/LacA/LacB"/>
    <property type="match status" value="1"/>
</dbReference>
<dbReference type="SUPFAM" id="SSF89623">
    <property type="entry name" value="Ribose/Galactose isomerase RpiB/AlsB"/>
    <property type="match status" value="1"/>
</dbReference>
<dbReference type="GO" id="GO:0019316">
    <property type="term" value="P:D-allose catabolic process"/>
    <property type="evidence" value="ECO:0007669"/>
    <property type="project" value="TreeGrafter"/>
</dbReference>
<dbReference type="PANTHER" id="PTHR30345">
    <property type="entry name" value="RIBOSE-5-PHOSPHATE ISOMERASE B"/>
    <property type="match status" value="1"/>
</dbReference>
<evidence type="ECO:0000313" key="3">
    <source>
        <dbReference type="Proteomes" id="UP000276301"/>
    </source>
</evidence>
<evidence type="ECO:0000313" key="2">
    <source>
        <dbReference type="EMBL" id="RLL10936.1"/>
    </source>
</evidence>
<dbReference type="RefSeq" id="WP_121586843.1">
    <property type="nucleotide sequence ID" value="NZ_RCHT01000011.1"/>
</dbReference>
<keyword evidence="2" id="KW-0413">Isomerase</keyword>
<organism evidence="2 3">
    <name type="scientific">Anaerotruncus massiliensis</name>
    <name type="common">ex Liu et al. 2021</name>
    <dbReference type="NCBI Taxonomy" id="2321404"/>
    <lineage>
        <taxon>Bacteria</taxon>
        <taxon>Bacillati</taxon>
        <taxon>Bacillota</taxon>
        <taxon>Clostridia</taxon>
        <taxon>Eubacteriales</taxon>
        <taxon>Oscillospiraceae</taxon>
        <taxon>Anaerotruncus</taxon>
    </lineage>
</organism>
<dbReference type="InterPro" id="IPR036569">
    <property type="entry name" value="RpiB_LacA_LacB_sf"/>
</dbReference>
<dbReference type="AlphaFoldDB" id="A0A498CMD0"/>
<keyword evidence="3" id="KW-1185">Reference proteome</keyword>
<comment type="caution">
    <text evidence="2">The sequence shown here is derived from an EMBL/GenBank/DDBJ whole genome shotgun (WGS) entry which is preliminary data.</text>
</comment>
<comment type="similarity">
    <text evidence="1">Belongs to the LacAB/RpiB family.</text>
</comment>
<dbReference type="GO" id="GO:0004751">
    <property type="term" value="F:ribose-5-phosphate isomerase activity"/>
    <property type="evidence" value="ECO:0007669"/>
    <property type="project" value="TreeGrafter"/>
</dbReference>
<reference evidence="2 3" key="1">
    <citation type="submission" date="2018-10" db="EMBL/GenBank/DDBJ databases">
        <title>Anaerotruncus faecis sp. nov., isolated from human feces.</title>
        <authorList>
            <person name="Wang Y.-J."/>
        </authorList>
    </citation>
    <scope>NUCLEOTIDE SEQUENCE [LARGE SCALE GENOMIC DNA]</scope>
    <source>
        <strain evidence="2 3">22A2-44</strain>
    </source>
</reference>
<sequence>MQKIIIGSDKSGFSLKEAVKAHLLERGVEVEDCGTRSLEAGIPYFEVAPVVAERVQSGEFSRGILICGTGAGMAVVANKYRGVYAVACESVYAAEKCRAINDANVMTMGGWIVAPELGVAMVDKFLDTGFTDNLEEWRREFLKNARVKVANLEETIYK</sequence>